<evidence type="ECO:0000256" key="1">
    <source>
        <dbReference type="SAM" id="MobiDB-lite"/>
    </source>
</evidence>
<name>A0A2S4UYU6_9BASI</name>
<dbReference type="Pfam" id="PF14214">
    <property type="entry name" value="Helitron_like_N"/>
    <property type="match status" value="1"/>
</dbReference>
<protein>
    <recommendedName>
        <fullName evidence="2">Helitron helicase-like domain-containing protein</fullName>
    </recommendedName>
</protein>
<evidence type="ECO:0000313" key="4">
    <source>
        <dbReference type="Proteomes" id="UP000239156"/>
    </source>
</evidence>
<organism evidence="3 4">
    <name type="scientific">Puccinia striiformis</name>
    <dbReference type="NCBI Taxonomy" id="27350"/>
    <lineage>
        <taxon>Eukaryota</taxon>
        <taxon>Fungi</taxon>
        <taxon>Dikarya</taxon>
        <taxon>Basidiomycota</taxon>
        <taxon>Pucciniomycotina</taxon>
        <taxon>Pucciniomycetes</taxon>
        <taxon>Pucciniales</taxon>
        <taxon>Pucciniaceae</taxon>
        <taxon>Puccinia</taxon>
    </lineage>
</organism>
<dbReference type="PANTHER" id="PTHR10492">
    <property type="match status" value="1"/>
</dbReference>
<comment type="caution">
    <text evidence="3">The sequence shown here is derived from an EMBL/GenBank/DDBJ whole genome shotgun (WGS) entry which is preliminary data.</text>
</comment>
<keyword evidence="4" id="KW-1185">Reference proteome</keyword>
<proteinExistence type="predicted"/>
<sequence length="1254" mass="146013">MQQDNDELRRAYARERQARFRERQHAFAPFLFSHNSSYNTHHHSQPIPHLHQFNNHDIHRMNHNLYSQANIEMRHNPDMSHLYNNLDNLHVDNIPRSPILDNNFDHWPNRNLRGISHPNTLQEGFLTQIIFLTPFSKKSSPKPTTISRHSQVQTPHYHQQQPSSTAQYYQHQHSSPTQYHQHQHNSSTHFHQHQHSSPSPYHQHQNNSPSQPHQHQQASSSRHHQQSVSQHREHQRSHSQPWDFLHTQQSINSTNEWSSSPYFHHEHAHHSQQNHESPHHFRSSSIEQSEHNFLSQNHHILTHNQANLHTPGASNHNLHNSQRTSSENVHNPHPSYENSSNLPPVEIPTSWDDPPEIDLGHVPEQIDERLSQAGFGNPQGENVDEDGDIDLNQFRQNTENHTSRNHPQEHTNRPLAWGWTEPPGFRPYTMRAPRRCPMCDAILFTGETNSLCCRKGRITLQQPPPPPELLSMFKRATQDHSVQGNELIRSIRLINSNFAFTSLGLNSATRAALNNQGQANEFENRRVHGQDLSPQLMQRIQSILHRSNPLIQQFERVASEITPNRSIRLTDNATNVDQRVYNLPTGDQIAAIWVEGNDPSTTETRDVIIKYRDGNLSRISELDRKYDPLHYVLLHPNGELGWSPALKEEMELATPMNYYAYRLAFRHEDYSLLHWAGRLFQQYCVDQYVKIETERLLYIILNQKDFCVEQFYGVVDAYQNGVQMGHETDSFTHIFIGGPRDMKAWFQDAMALVQTMGKPNLFITVTCNPEWTEIRNNLLPGQSAQDRPDMVTRVFNARLKKICDELYKDGIFGKTVGRTHVIEFQKRGLPHAHILVILESRYIPRTTEDIDQIVRAEIPNQTTEPYLYQAVSRHMIHGPCGPYNTNAPCMVNGVCSKKFPKAFCPETVINENSYPLYRRRHDGPTIQRGNNNFMIDNRWVVPYSPYLSAKYQCHINVEICAEISAVKYLYKYVYKGHDKVVLDVGENIDEVNRFRDSRWVAAPEACWRIFSFKLSATYPSVNRLDIHLPDQHRVTFSQDEQLEDVIERGAEAKTMLTGYFERNRIDPNARRLKYAEFPQHYTWHPKTKEWKPRQRGCSIGRIYAVYPSDPERWYLRLLLNHVTGATSFEHLRTFHGRIYDSFRSAALARGLLENDHYLEATMAEADESMMPSYLRKLFGILLATCQPSDPLRLWNFSYRYMTEDWIHQGCQDDALMTNQIIEVINPILLQNGLQRVDLSFPDLQDMILLLVLTS</sequence>
<dbReference type="Proteomes" id="UP000239156">
    <property type="component" value="Unassembled WGS sequence"/>
</dbReference>
<evidence type="ECO:0000259" key="2">
    <source>
        <dbReference type="Pfam" id="PF14214"/>
    </source>
</evidence>
<feature type="region of interest" description="Disordered" evidence="1">
    <location>
        <begin position="307"/>
        <end position="360"/>
    </location>
</feature>
<feature type="compositionally biased region" description="Low complexity" evidence="1">
    <location>
        <begin position="136"/>
        <end position="145"/>
    </location>
</feature>
<feature type="domain" description="Helitron helicase-like" evidence="2">
    <location>
        <begin position="658"/>
        <end position="836"/>
    </location>
</feature>
<gene>
    <name evidence="3" type="ORF">PSTT_11780</name>
</gene>
<dbReference type="VEuPathDB" id="FungiDB:PSHT_05273"/>
<feature type="compositionally biased region" description="Polar residues" evidence="1">
    <location>
        <begin position="146"/>
        <end position="179"/>
    </location>
</feature>
<evidence type="ECO:0000313" key="3">
    <source>
        <dbReference type="EMBL" id="POW02434.1"/>
    </source>
</evidence>
<feature type="compositionally biased region" description="Polar residues" evidence="1">
    <location>
        <begin position="307"/>
        <end position="329"/>
    </location>
</feature>
<feature type="region of interest" description="Disordered" evidence="1">
    <location>
        <begin position="136"/>
        <end position="241"/>
    </location>
</feature>
<dbReference type="InterPro" id="IPR025476">
    <property type="entry name" value="Helitron_helicase-like"/>
</dbReference>
<dbReference type="VEuPathDB" id="FungiDB:PSTT_11780"/>
<accession>A0A2S4UYU6</accession>
<feature type="region of interest" description="Disordered" evidence="1">
    <location>
        <begin position="399"/>
        <end position="418"/>
    </location>
</feature>
<reference evidence="3" key="1">
    <citation type="submission" date="2017-12" db="EMBL/GenBank/DDBJ databases">
        <title>Gene loss provides genomic basis for host adaptation in cereal stripe rust fungi.</title>
        <authorList>
            <person name="Xia C."/>
        </authorList>
    </citation>
    <scope>NUCLEOTIDE SEQUENCE [LARGE SCALE GENOMIC DNA]</scope>
    <source>
        <strain evidence="3">93-210</strain>
    </source>
</reference>
<feature type="compositionally biased region" description="Low complexity" evidence="1">
    <location>
        <begin position="184"/>
        <end position="220"/>
    </location>
</feature>
<feature type="region of interest" description="Disordered" evidence="1">
    <location>
        <begin position="255"/>
        <end position="289"/>
    </location>
</feature>
<dbReference type="PANTHER" id="PTHR10492:SF57">
    <property type="entry name" value="ATP-DEPENDENT DNA HELICASE"/>
    <property type="match status" value="1"/>
</dbReference>
<dbReference type="EMBL" id="PKSL01000142">
    <property type="protein sequence ID" value="POW02434.1"/>
    <property type="molecule type" value="Genomic_DNA"/>
</dbReference>
<dbReference type="AlphaFoldDB" id="A0A2S4UYU6"/>